<accession>A0A922CXJ8</accession>
<keyword evidence="1" id="KW-0732">Signal</keyword>
<dbReference type="AlphaFoldDB" id="A0A922CXJ8"/>
<organism evidence="2 3">
    <name type="scientific">Manduca sexta</name>
    <name type="common">Tobacco hawkmoth</name>
    <name type="synonym">Tobacco hornworm</name>
    <dbReference type="NCBI Taxonomy" id="7130"/>
    <lineage>
        <taxon>Eukaryota</taxon>
        <taxon>Metazoa</taxon>
        <taxon>Ecdysozoa</taxon>
        <taxon>Arthropoda</taxon>
        <taxon>Hexapoda</taxon>
        <taxon>Insecta</taxon>
        <taxon>Pterygota</taxon>
        <taxon>Neoptera</taxon>
        <taxon>Endopterygota</taxon>
        <taxon>Lepidoptera</taxon>
        <taxon>Glossata</taxon>
        <taxon>Ditrysia</taxon>
        <taxon>Bombycoidea</taxon>
        <taxon>Sphingidae</taxon>
        <taxon>Sphinginae</taxon>
        <taxon>Sphingini</taxon>
        <taxon>Manduca</taxon>
    </lineage>
</organism>
<dbReference type="Gene3D" id="1.10.10.2400">
    <property type="entry name" value="Lepidopteran low molecular weight (30 kD) lipoprotein, N-terminal domain"/>
    <property type="match status" value="1"/>
</dbReference>
<keyword evidence="3" id="KW-1185">Reference proteome</keyword>
<dbReference type="GO" id="GO:0005576">
    <property type="term" value="C:extracellular region"/>
    <property type="evidence" value="ECO:0007669"/>
    <property type="project" value="InterPro"/>
</dbReference>
<evidence type="ECO:0000256" key="1">
    <source>
        <dbReference type="ARBA" id="ARBA00022729"/>
    </source>
</evidence>
<dbReference type="Gene3D" id="2.80.10.50">
    <property type="match status" value="1"/>
</dbReference>
<dbReference type="OrthoDB" id="7401160at2759"/>
<dbReference type="InterPro" id="IPR004943">
    <property type="entry name" value="Lipoprotein_11"/>
</dbReference>
<dbReference type="Proteomes" id="UP000791440">
    <property type="component" value="Unassembled WGS sequence"/>
</dbReference>
<evidence type="ECO:0000313" key="3">
    <source>
        <dbReference type="Proteomes" id="UP000791440"/>
    </source>
</evidence>
<protein>
    <submittedName>
        <fullName evidence="2">Uncharacterized protein</fullName>
    </submittedName>
</protein>
<dbReference type="InterPro" id="IPR042046">
    <property type="entry name" value="Lipoprotein_11_N"/>
</dbReference>
<proteinExistence type="predicted"/>
<reference evidence="2" key="2">
    <citation type="submission" date="2020-12" db="EMBL/GenBank/DDBJ databases">
        <authorList>
            <person name="Kanost M."/>
        </authorList>
    </citation>
    <scope>NUCLEOTIDE SEQUENCE</scope>
</reference>
<sequence length="423" mass="48552">MESAKWRIAVRPNYDVNTDLNYPYSELPYVGEYHLVRIPTDNQLVEHVDYWGEGRIETSSGNSGFRNCYNVNRQYQLVSNGTDRNKKIPNRIPVFDENMCDTSSYIKSNSVKLVTLMGAPIIERCARDIARIVNSEVGIVVVFGFDNDSADIRRLSTALSDLNMYYCPGYELSDHLLGLTLFDKYRAYVNAKEMENQLYEAVTGWSFDTAVKISQSLKESGGGSTIVDVVNKLLQQGIRATTPFAYKLWNSGEKEIVNNYFPDAFKLIFNGDNIKIVSNYYNMALKLDANVDYYNDRLGWGDKSDHSSNRVSWTLLPIWENNNVIFKIRNNEHSMFLKLDVNVDSYGDRKCWGSNSSNELRHTWKLEPVKLQGNVVFFIVNCEYDQALKLDANVDSYGDRLLWGNNGNVVNNPRYFGWLVQSW</sequence>
<name>A0A922CXJ8_MANSE</name>
<evidence type="ECO:0000313" key="2">
    <source>
        <dbReference type="EMBL" id="KAG6463355.1"/>
    </source>
</evidence>
<dbReference type="EMBL" id="JH668973">
    <property type="protein sequence ID" value="KAG6463355.1"/>
    <property type="molecule type" value="Genomic_DNA"/>
</dbReference>
<dbReference type="Pfam" id="PF03260">
    <property type="entry name" value="Lipoprotein_11"/>
    <property type="match status" value="1"/>
</dbReference>
<gene>
    <name evidence="2" type="ORF">O3G_MSEX013816</name>
</gene>
<reference evidence="2" key="1">
    <citation type="journal article" date="2016" name="Insect Biochem. Mol. Biol.">
        <title>Multifaceted biological insights from a draft genome sequence of the tobacco hornworm moth, Manduca sexta.</title>
        <authorList>
            <person name="Kanost M.R."/>
            <person name="Arrese E.L."/>
            <person name="Cao X."/>
            <person name="Chen Y.R."/>
            <person name="Chellapilla S."/>
            <person name="Goldsmith M.R."/>
            <person name="Grosse-Wilde E."/>
            <person name="Heckel D.G."/>
            <person name="Herndon N."/>
            <person name="Jiang H."/>
            <person name="Papanicolaou A."/>
            <person name="Qu J."/>
            <person name="Soulages J.L."/>
            <person name="Vogel H."/>
            <person name="Walters J."/>
            <person name="Waterhouse R.M."/>
            <person name="Ahn S.J."/>
            <person name="Almeida F.C."/>
            <person name="An C."/>
            <person name="Aqrawi P."/>
            <person name="Bretschneider A."/>
            <person name="Bryant W.B."/>
            <person name="Bucks S."/>
            <person name="Chao H."/>
            <person name="Chevignon G."/>
            <person name="Christen J.M."/>
            <person name="Clarke D.F."/>
            <person name="Dittmer N.T."/>
            <person name="Ferguson L.C.F."/>
            <person name="Garavelou S."/>
            <person name="Gordon K.H.J."/>
            <person name="Gunaratna R.T."/>
            <person name="Han Y."/>
            <person name="Hauser F."/>
            <person name="He Y."/>
            <person name="Heidel-Fischer H."/>
            <person name="Hirsh A."/>
            <person name="Hu Y."/>
            <person name="Jiang H."/>
            <person name="Kalra D."/>
            <person name="Klinner C."/>
            <person name="Konig C."/>
            <person name="Kovar C."/>
            <person name="Kroll A.R."/>
            <person name="Kuwar S.S."/>
            <person name="Lee S.L."/>
            <person name="Lehman R."/>
            <person name="Li K."/>
            <person name="Li Z."/>
            <person name="Liang H."/>
            <person name="Lovelace S."/>
            <person name="Lu Z."/>
            <person name="Mansfield J.H."/>
            <person name="McCulloch K.J."/>
            <person name="Mathew T."/>
            <person name="Morton B."/>
            <person name="Muzny D.M."/>
            <person name="Neunemann D."/>
            <person name="Ongeri F."/>
            <person name="Pauchet Y."/>
            <person name="Pu L.L."/>
            <person name="Pyrousis I."/>
            <person name="Rao X.J."/>
            <person name="Redding A."/>
            <person name="Roesel C."/>
            <person name="Sanchez-Gracia A."/>
            <person name="Schaack S."/>
            <person name="Shukla A."/>
            <person name="Tetreau G."/>
            <person name="Wang Y."/>
            <person name="Xiong G.H."/>
            <person name="Traut W."/>
            <person name="Walsh T.K."/>
            <person name="Worley K.C."/>
            <person name="Wu D."/>
            <person name="Wu W."/>
            <person name="Wu Y.Q."/>
            <person name="Zhang X."/>
            <person name="Zou Z."/>
            <person name="Zucker H."/>
            <person name="Briscoe A.D."/>
            <person name="Burmester T."/>
            <person name="Clem R.J."/>
            <person name="Feyereisen R."/>
            <person name="Grimmelikhuijzen C.J.P."/>
            <person name="Hamodrakas S.J."/>
            <person name="Hansson B.S."/>
            <person name="Huguet E."/>
            <person name="Jermiin L.S."/>
            <person name="Lan Q."/>
            <person name="Lehman H.K."/>
            <person name="Lorenzen M."/>
            <person name="Merzendorfer H."/>
            <person name="Michalopoulos I."/>
            <person name="Morton D.B."/>
            <person name="Muthukrishnan S."/>
            <person name="Oakeshott J.G."/>
            <person name="Palmer W."/>
            <person name="Park Y."/>
            <person name="Passarelli A.L."/>
            <person name="Rozas J."/>
            <person name="Schwartz L.M."/>
            <person name="Smith W."/>
            <person name="Southgate A."/>
            <person name="Vilcinskas A."/>
            <person name="Vogt R."/>
            <person name="Wang P."/>
            <person name="Werren J."/>
            <person name="Yu X.Q."/>
            <person name="Zhou J.J."/>
            <person name="Brown S.J."/>
            <person name="Scherer S.E."/>
            <person name="Richards S."/>
            <person name="Blissard G.W."/>
        </authorList>
    </citation>
    <scope>NUCLEOTIDE SEQUENCE</scope>
</reference>
<dbReference type="EMBL" id="JH668973">
    <property type="protein sequence ID" value="KAG6463356.1"/>
    <property type="molecule type" value="Genomic_DNA"/>
</dbReference>
<comment type="caution">
    <text evidence="2">The sequence shown here is derived from an EMBL/GenBank/DDBJ whole genome shotgun (WGS) entry which is preliminary data.</text>
</comment>